<reference evidence="1" key="1">
    <citation type="submission" date="2021-01" db="EMBL/GenBank/DDBJ databases">
        <authorList>
            <person name="Corre E."/>
            <person name="Pelletier E."/>
            <person name="Niang G."/>
            <person name="Scheremetjew M."/>
            <person name="Finn R."/>
            <person name="Kale V."/>
            <person name="Holt S."/>
            <person name="Cochrane G."/>
            <person name="Meng A."/>
            <person name="Brown T."/>
            <person name="Cohen L."/>
        </authorList>
    </citation>
    <scope>NUCLEOTIDE SEQUENCE</scope>
    <source>
        <strain evidence="1">CCAP979/52</strain>
    </source>
</reference>
<dbReference type="EMBL" id="HBEZ01007869">
    <property type="protein sequence ID" value="CAD8626719.1"/>
    <property type="molecule type" value="Transcribed_RNA"/>
</dbReference>
<gene>
    <name evidence="1" type="ORF">CCUR1050_LOCUS4397</name>
</gene>
<organism evidence="1">
    <name type="scientific">Cryptomonas curvata</name>
    <dbReference type="NCBI Taxonomy" id="233186"/>
    <lineage>
        <taxon>Eukaryota</taxon>
        <taxon>Cryptophyceae</taxon>
        <taxon>Cryptomonadales</taxon>
        <taxon>Cryptomonadaceae</taxon>
        <taxon>Cryptomonas</taxon>
    </lineage>
</organism>
<sequence>MGLSCLMGPYDQADGGVGKYLGVITVPYGWMTFAFFQMLQAGAVMFAPTRGFLAELSGSPAFTWHTVVDMLHFREALEAADLDASPLCPASVESTFDARLLDFCYAYDPRHAELLVYYDSWEDLGAKVRSTDYAAHRAKVLHLMDIHTDHVLRRWRELLRPLPP</sequence>
<accession>A0A7S0QF19</accession>
<dbReference type="AlphaFoldDB" id="A0A7S0QF19"/>
<name>A0A7S0QF19_9CRYP</name>
<proteinExistence type="predicted"/>
<evidence type="ECO:0000313" key="1">
    <source>
        <dbReference type="EMBL" id="CAD8626719.1"/>
    </source>
</evidence>
<protein>
    <submittedName>
        <fullName evidence="1">Uncharacterized protein</fullName>
    </submittedName>
</protein>